<dbReference type="Pfam" id="PF02681">
    <property type="entry name" value="DUF212"/>
    <property type="match status" value="1"/>
</dbReference>
<feature type="compositionally biased region" description="Low complexity" evidence="1">
    <location>
        <begin position="219"/>
        <end position="256"/>
    </location>
</feature>
<protein>
    <submittedName>
        <fullName evidence="2">Uncharacterized protein</fullName>
    </submittedName>
</protein>
<comment type="caution">
    <text evidence="2">The sequence shown here is derived from an EMBL/GenBank/DDBJ whole genome shotgun (WGS) entry which is preliminary data.</text>
</comment>
<gene>
    <name evidence="2" type="ORF">KC19_4G040800</name>
</gene>
<evidence type="ECO:0000313" key="2">
    <source>
        <dbReference type="EMBL" id="KAG0578669.1"/>
    </source>
</evidence>
<organism evidence="2 3">
    <name type="scientific">Ceratodon purpureus</name>
    <name type="common">Fire moss</name>
    <name type="synonym">Dicranum purpureum</name>
    <dbReference type="NCBI Taxonomy" id="3225"/>
    <lineage>
        <taxon>Eukaryota</taxon>
        <taxon>Viridiplantae</taxon>
        <taxon>Streptophyta</taxon>
        <taxon>Embryophyta</taxon>
        <taxon>Bryophyta</taxon>
        <taxon>Bryophytina</taxon>
        <taxon>Bryopsida</taxon>
        <taxon>Dicranidae</taxon>
        <taxon>Pseudoditrichales</taxon>
        <taxon>Ditrichaceae</taxon>
        <taxon>Ceratodon</taxon>
    </lineage>
</organism>
<reference evidence="2" key="1">
    <citation type="submission" date="2020-06" db="EMBL/GenBank/DDBJ databases">
        <title>WGS assembly of Ceratodon purpureus strain R40.</title>
        <authorList>
            <person name="Carey S.B."/>
            <person name="Jenkins J."/>
            <person name="Shu S."/>
            <person name="Lovell J.T."/>
            <person name="Sreedasyam A."/>
            <person name="Maumus F."/>
            <person name="Tiley G.P."/>
            <person name="Fernandez-Pozo N."/>
            <person name="Barry K."/>
            <person name="Chen C."/>
            <person name="Wang M."/>
            <person name="Lipzen A."/>
            <person name="Daum C."/>
            <person name="Saski C.A."/>
            <person name="Payton A.C."/>
            <person name="Mcbreen J.C."/>
            <person name="Conrad R.E."/>
            <person name="Kollar L.M."/>
            <person name="Olsson S."/>
            <person name="Huttunen S."/>
            <person name="Landis J.B."/>
            <person name="Wickett N.J."/>
            <person name="Johnson M.G."/>
            <person name="Rensing S.A."/>
            <person name="Grimwood J."/>
            <person name="Schmutz J."/>
            <person name="Mcdaniel S.F."/>
        </authorList>
    </citation>
    <scope>NUCLEOTIDE SEQUENCE</scope>
    <source>
        <strain evidence="2">R40</strain>
    </source>
</reference>
<sequence>MAARLFDHPAAAMACLSGQGALLHGQHSCERIQPGGSLKLGRRELSGERNFSHARTRLKGRRGGSRMQVRAGLEELASNQVLVSAATASTLGQLIKPFAAALAGQGFNWKLVVKSGGMPSSHSAAVTAAATALGFERGFSDGVFGLSVILAGIVMYDAQGVRNAVGKQAKVINTMVVSYVPLPQAEEQVMPAPTPSPAAIGAELARDPVEAELAFMDNTTTSSSSAKKAPSSVATLQGGAPSASKSSGTSYSGTAGEMSNGSYTRSRRFFELAEQLPTMKVGEVDIQELGNQDGWRLLPLKESIGHTKVEVLVGGIWGVLITCLFHSLWYHS</sequence>
<evidence type="ECO:0000313" key="3">
    <source>
        <dbReference type="Proteomes" id="UP000822688"/>
    </source>
</evidence>
<proteinExistence type="predicted"/>
<feature type="region of interest" description="Disordered" evidence="1">
    <location>
        <begin position="219"/>
        <end position="261"/>
    </location>
</feature>
<dbReference type="InterPro" id="IPR003832">
    <property type="entry name" value="DUF212"/>
</dbReference>
<name>A0A8T0I6S0_CERPU</name>
<dbReference type="Proteomes" id="UP000822688">
    <property type="component" value="Chromosome 4"/>
</dbReference>
<dbReference type="PANTHER" id="PTHR31446">
    <property type="entry name" value="ACID PHOSPHATASE/VANADIUM-DEPENDENT HALOPEROXIDASE-RELATED PROTEIN"/>
    <property type="match status" value="1"/>
</dbReference>
<evidence type="ECO:0000256" key="1">
    <source>
        <dbReference type="SAM" id="MobiDB-lite"/>
    </source>
</evidence>
<keyword evidence="3" id="KW-1185">Reference proteome</keyword>
<dbReference type="AlphaFoldDB" id="A0A8T0I6S0"/>
<dbReference type="PANTHER" id="PTHR31446:SF2">
    <property type="entry name" value="ACID PHOSPHATASE_VANADIUM-DEPENDENT HALOPEROXIDASE-RELATED PROTEIN"/>
    <property type="match status" value="1"/>
</dbReference>
<dbReference type="EMBL" id="CM026424">
    <property type="protein sequence ID" value="KAG0578669.1"/>
    <property type="molecule type" value="Genomic_DNA"/>
</dbReference>
<accession>A0A8T0I6S0</accession>